<dbReference type="Pfam" id="PF07596">
    <property type="entry name" value="SBP_bac_10"/>
    <property type="match status" value="1"/>
</dbReference>
<dbReference type="InterPro" id="IPR027558">
    <property type="entry name" value="Pre_pil_HX9DG_C"/>
</dbReference>
<dbReference type="PANTHER" id="PTHR30093">
    <property type="entry name" value="GENERAL SECRETION PATHWAY PROTEIN G"/>
    <property type="match status" value="1"/>
</dbReference>
<dbReference type="SUPFAM" id="SSF54523">
    <property type="entry name" value="Pili subunits"/>
    <property type="match status" value="1"/>
</dbReference>
<organism evidence="3 4">
    <name type="scientific">Stratiformator vulcanicus</name>
    <dbReference type="NCBI Taxonomy" id="2527980"/>
    <lineage>
        <taxon>Bacteria</taxon>
        <taxon>Pseudomonadati</taxon>
        <taxon>Planctomycetota</taxon>
        <taxon>Planctomycetia</taxon>
        <taxon>Planctomycetales</taxon>
        <taxon>Planctomycetaceae</taxon>
        <taxon>Stratiformator</taxon>
    </lineage>
</organism>
<evidence type="ECO:0000313" key="3">
    <source>
        <dbReference type="EMBL" id="QDT38739.1"/>
    </source>
</evidence>
<keyword evidence="4" id="KW-1185">Reference proteome</keyword>
<keyword evidence="1" id="KW-0472">Membrane</keyword>
<dbReference type="NCBIfam" id="TIGR02532">
    <property type="entry name" value="IV_pilin_GFxxxE"/>
    <property type="match status" value="1"/>
</dbReference>
<reference evidence="3 4" key="1">
    <citation type="submission" date="2019-02" db="EMBL/GenBank/DDBJ databases">
        <title>Deep-cultivation of Planctomycetes and their phenomic and genomic characterization uncovers novel biology.</title>
        <authorList>
            <person name="Wiegand S."/>
            <person name="Jogler M."/>
            <person name="Boedeker C."/>
            <person name="Pinto D."/>
            <person name="Vollmers J."/>
            <person name="Rivas-Marin E."/>
            <person name="Kohn T."/>
            <person name="Peeters S.H."/>
            <person name="Heuer A."/>
            <person name="Rast P."/>
            <person name="Oberbeckmann S."/>
            <person name="Bunk B."/>
            <person name="Jeske O."/>
            <person name="Meyerdierks A."/>
            <person name="Storesund J.E."/>
            <person name="Kallscheuer N."/>
            <person name="Luecker S."/>
            <person name="Lage O.M."/>
            <person name="Pohl T."/>
            <person name="Merkel B.J."/>
            <person name="Hornburger P."/>
            <person name="Mueller R.-W."/>
            <person name="Bruemmer F."/>
            <person name="Labrenz M."/>
            <person name="Spormann A.M."/>
            <person name="Op den Camp H."/>
            <person name="Overmann J."/>
            <person name="Amann R."/>
            <person name="Jetten M.S.M."/>
            <person name="Mascher T."/>
            <person name="Medema M.H."/>
            <person name="Devos D.P."/>
            <person name="Kaster A.-K."/>
            <person name="Ovreas L."/>
            <person name="Rohde M."/>
            <person name="Galperin M.Y."/>
            <person name="Jogler C."/>
        </authorList>
    </citation>
    <scope>NUCLEOTIDE SEQUENCE [LARGE SCALE GENOMIC DNA]</scope>
    <source>
        <strain evidence="3 4">Pan189</strain>
    </source>
</reference>
<dbReference type="NCBIfam" id="TIGR04294">
    <property type="entry name" value="pre_pil_HX9DG"/>
    <property type="match status" value="1"/>
</dbReference>
<gene>
    <name evidence="3" type="ORF">Pan189_31360</name>
</gene>
<evidence type="ECO:0000256" key="1">
    <source>
        <dbReference type="SAM" id="Phobius"/>
    </source>
</evidence>
<name>A0A517R4C8_9PLAN</name>
<accession>A0A517R4C8</accession>
<dbReference type="Pfam" id="PF07963">
    <property type="entry name" value="N_methyl"/>
    <property type="match status" value="1"/>
</dbReference>
<dbReference type="EMBL" id="CP036268">
    <property type="protein sequence ID" value="QDT38739.1"/>
    <property type="molecule type" value="Genomic_DNA"/>
</dbReference>
<feature type="domain" description="DUF1559" evidence="2">
    <location>
        <begin position="35"/>
        <end position="297"/>
    </location>
</feature>
<dbReference type="Gene3D" id="3.30.700.10">
    <property type="entry name" value="Glycoprotein, Type 4 Pilin"/>
    <property type="match status" value="1"/>
</dbReference>
<dbReference type="RefSeq" id="WP_310820558.1">
    <property type="nucleotide sequence ID" value="NZ_CP036268.1"/>
</dbReference>
<dbReference type="PROSITE" id="PS00409">
    <property type="entry name" value="PROKAR_NTER_METHYL"/>
    <property type="match status" value="1"/>
</dbReference>
<dbReference type="Proteomes" id="UP000317318">
    <property type="component" value="Chromosome"/>
</dbReference>
<feature type="transmembrane region" description="Helical" evidence="1">
    <location>
        <begin position="12"/>
        <end position="34"/>
    </location>
</feature>
<dbReference type="PANTHER" id="PTHR30093:SF2">
    <property type="entry name" value="TYPE II SECRETION SYSTEM PROTEIN H"/>
    <property type="match status" value="1"/>
</dbReference>
<evidence type="ECO:0000313" key="4">
    <source>
        <dbReference type="Proteomes" id="UP000317318"/>
    </source>
</evidence>
<dbReference type="InterPro" id="IPR011453">
    <property type="entry name" value="DUF1559"/>
</dbReference>
<protein>
    <submittedName>
        <fullName evidence="3">Putative major pilin subunit</fullName>
    </submittedName>
</protein>
<sequence length="326" mass="34824">MSHKSSRARGFTLIELLVVIAIIAILIALLLPAVQQAREAARRNACQNNLKQIGLALHNYHDVYDMLPIGVSVNSTGNRTDTEGHWAWGARILAQMDQQPLYDRLQVGQTTIADADRTAVQSILPGFRCPSDTGPQLNDERPFNDGTDFLLATSNYIGVMDEDDHNVATAGPGSDVELVVTNGRIDGMLVFGASVAFQNVADGTSNTIMVGERIFSFRDGTVAGAGVALGTPAVGNTTRIDQGEEYANSVIASNTLCQLNDPTCGSPYMGFSSPHSGGVQFVLADGSVHFISENIEQNPGQDATANGSAVFQRLLNRKDRQTVGAF</sequence>
<dbReference type="InterPro" id="IPR012902">
    <property type="entry name" value="N_methyl_site"/>
</dbReference>
<dbReference type="AlphaFoldDB" id="A0A517R4C8"/>
<proteinExistence type="predicted"/>
<dbReference type="InterPro" id="IPR045584">
    <property type="entry name" value="Pilin-like"/>
</dbReference>
<keyword evidence="1" id="KW-0812">Transmembrane</keyword>
<evidence type="ECO:0000259" key="2">
    <source>
        <dbReference type="Pfam" id="PF07596"/>
    </source>
</evidence>
<dbReference type="KEGG" id="svp:Pan189_31360"/>
<keyword evidence="1" id="KW-1133">Transmembrane helix</keyword>